<keyword evidence="2" id="KW-1003">Cell membrane</keyword>
<keyword evidence="5 6" id="KW-0472">Membrane</keyword>
<evidence type="ECO:0000313" key="8">
    <source>
        <dbReference type="Proteomes" id="UP000198287"/>
    </source>
</evidence>
<keyword evidence="7" id="KW-0675">Receptor</keyword>
<dbReference type="OrthoDB" id="6715617at2759"/>
<dbReference type="InterPro" id="IPR013604">
    <property type="entry name" value="7TM_chemorcpt"/>
</dbReference>
<feature type="transmembrane region" description="Helical" evidence="6">
    <location>
        <begin position="199"/>
        <end position="220"/>
    </location>
</feature>
<evidence type="ECO:0000256" key="3">
    <source>
        <dbReference type="ARBA" id="ARBA00022692"/>
    </source>
</evidence>
<comment type="subcellular location">
    <subcellularLocation>
        <location evidence="1">Cell membrane</location>
        <topology evidence="1">Multi-pass membrane protein</topology>
    </subcellularLocation>
</comment>
<evidence type="ECO:0000256" key="4">
    <source>
        <dbReference type="ARBA" id="ARBA00022989"/>
    </source>
</evidence>
<protein>
    <submittedName>
        <fullName evidence="7">Gustatory and odorant receptor 22</fullName>
    </submittedName>
</protein>
<feature type="transmembrane region" description="Helical" evidence="6">
    <location>
        <begin position="157"/>
        <end position="179"/>
    </location>
</feature>
<feature type="transmembrane region" description="Helical" evidence="6">
    <location>
        <begin position="320"/>
        <end position="343"/>
    </location>
</feature>
<proteinExistence type="predicted"/>
<sequence length="450" mass="51593">MEQLKNLTVSEILLKISKIAMLSSQIAGYLPLSVNHEDHQNSPLKKSRHKNLLTHSLTSIPTMSSFLGLFVIIGWTTLYYSIFKPKIQFVRIFGPTESFAYTMIVIMGSTAGIILRLGAFRKGEVNFFQDNCNLLQNFEDRDLKVSEMREISKIPRYINISFSAYFIPLVIHCILVHGVHPMMAYYKFGKWHPDIVYTIGSGFWVFWSYLLISNLWIILFPRLYSACYKEISKNISMKFQNGIHQPIKSNYFLSEIWKPQSKNGDVNQRQKIFENIYGNKNLGKITHDAALESKVEDYLELILNLGKMIEKFNKVFGERLMLEMITCITFIVLYAFFGCFWLNRGNIRVIGEVITPLYVNGKKLIELGYSCGSISNEAQVAMKTLINNVPLDKLSLKMCRKIRLIQIQLESSPPTVSAKQFFTISRGSVTTVLQGMAGFLVALVQFRRGE</sequence>
<gene>
    <name evidence="7" type="ORF">Fcan01_15153</name>
</gene>
<dbReference type="GO" id="GO:0005886">
    <property type="term" value="C:plasma membrane"/>
    <property type="evidence" value="ECO:0007669"/>
    <property type="project" value="UniProtKB-SubCell"/>
</dbReference>
<feature type="transmembrane region" description="Helical" evidence="6">
    <location>
        <begin position="52"/>
        <end position="78"/>
    </location>
</feature>
<accession>A0A226DZ53</accession>
<feature type="transmembrane region" description="Helical" evidence="6">
    <location>
        <begin position="98"/>
        <end position="119"/>
    </location>
</feature>
<comment type="caution">
    <text evidence="7">The sequence shown here is derived from an EMBL/GenBank/DDBJ whole genome shotgun (WGS) entry which is preliminary data.</text>
</comment>
<evidence type="ECO:0000313" key="7">
    <source>
        <dbReference type="EMBL" id="OXA50330.1"/>
    </source>
</evidence>
<reference evidence="7 8" key="1">
    <citation type="submission" date="2015-12" db="EMBL/GenBank/DDBJ databases">
        <title>The genome of Folsomia candida.</title>
        <authorList>
            <person name="Faddeeva A."/>
            <person name="Derks M.F."/>
            <person name="Anvar Y."/>
            <person name="Smit S."/>
            <person name="Van Straalen N."/>
            <person name="Roelofs D."/>
        </authorList>
    </citation>
    <scope>NUCLEOTIDE SEQUENCE [LARGE SCALE GENOMIC DNA]</scope>
    <source>
        <strain evidence="7 8">VU population</strain>
        <tissue evidence="7">Whole body</tissue>
    </source>
</reference>
<evidence type="ECO:0000256" key="5">
    <source>
        <dbReference type="ARBA" id="ARBA00023136"/>
    </source>
</evidence>
<dbReference type="Proteomes" id="UP000198287">
    <property type="component" value="Unassembled WGS sequence"/>
</dbReference>
<dbReference type="Pfam" id="PF08395">
    <property type="entry name" value="7tm_7"/>
    <property type="match status" value="1"/>
</dbReference>
<evidence type="ECO:0000256" key="1">
    <source>
        <dbReference type="ARBA" id="ARBA00004651"/>
    </source>
</evidence>
<keyword evidence="3 6" id="KW-0812">Transmembrane</keyword>
<organism evidence="7 8">
    <name type="scientific">Folsomia candida</name>
    <name type="common">Springtail</name>
    <dbReference type="NCBI Taxonomy" id="158441"/>
    <lineage>
        <taxon>Eukaryota</taxon>
        <taxon>Metazoa</taxon>
        <taxon>Ecdysozoa</taxon>
        <taxon>Arthropoda</taxon>
        <taxon>Hexapoda</taxon>
        <taxon>Collembola</taxon>
        <taxon>Entomobryomorpha</taxon>
        <taxon>Isotomoidea</taxon>
        <taxon>Isotomidae</taxon>
        <taxon>Proisotominae</taxon>
        <taxon>Folsomia</taxon>
    </lineage>
</organism>
<dbReference type="AlphaFoldDB" id="A0A226DZ53"/>
<evidence type="ECO:0000256" key="6">
    <source>
        <dbReference type="SAM" id="Phobius"/>
    </source>
</evidence>
<keyword evidence="4 6" id="KW-1133">Transmembrane helix</keyword>
<dbReference type="GO" id="GO:0050909">
    <property type="term" value="P:sensory perception of taste"/>
    <property type="evidence" value="ECO:0007669"/>
    <property type="project" value="InterPro"/>
</dbReference>
<dbReference type="EMBL" id="LNIX01000009">
    <property type="protein sequence ID" value="OXA50330.1"/>
    <property type="molecule type" value="Genomic_DNA"/>
</dbReference>
<keyword evidence="8" id="KW-1185">Reference proteome</keyword>
<evidence type="ECO:0000256" key="2">
    <source>
        <dbReference type="ARBA" id="ARBA00022475"/>
    </source>
</evidence>
<name>A0A226DZ53_FOLCA</name>